<protein>
    <submittedName>
        <fullName evidence="2">Uncharacterized protein</fullName>
    </submittedName>
</protein>
<accession>A0ABV8A3V2</accession>
<feature type="region of interest" description="Disordered" evidence="1">
    <location>
        <begin position="213"/>
        <end position="236"/>
    </location>
</feature>
<gene>
    <name evidence="2" type="ORF">ACFOPQ_06290</name>
</gene>
<evidence type="ECO:0000313" key="2">
    <source>
        <dbReference type="EMBL" id="MFC3860373.1"/>
    </source>
</evidence>
<proteinExistence type="predicted"/>
<evidence type="ECO:0000313" key="3">
    <source>
        <dbReference type="Proteomes" id="UP001595748"/>
    </source>
</evidence>
<feature type="region of interest" description="Disordered" evidence="1">
    <location>
        <begin position="1"/>
        <end position="35"/>
    </location>
</feature>
<feature type="compositionally biased region" description="Low complexity" evidence="1">
    <location>
        <begin position="1"/>
        <end position="18"/>
    </location>
</feature>
<dbReference type="RefSeq" id="WP_380076522.1">
    <property type="nucleotide sequence ID" value="NZ_JBHRZF010000067.1"/>
</dbReference>
<reference evidence="3" key="1">
    <citation type="journal article" date="2019" name="Int. J. Syst. Evol. Microbiol.">
        <title>The Global Catalogue of Microorganisms (GCM) 10K type strain sequencing project: providing services to taxonomists for standard genome sequencing and annotation.</title>
        <authorList>
            <consortium name="The Broad Institute Genomics Platform"/>
            <consortium name="The Broad Institute Genome Sequencing Center for Infectious Disease"/>
            <person name="Wu L."/>
            <person name="Ma J."/>
        </authorList>
    </citation>
    <scope>NUCLEOTIDE SEQUENCE [LARGE SCALE GENOMIC DNA]</scope>
    <source>
        <strain evidence="3">CCTCC AB 2013263</strain>
    </source>
</reference>
<sequence length="236" mass="26035">MTVPEAEPNLPAAEPNTETTQGALPVASKKKKTNWKTQRDIPFHATITLLTPVRIHPEQPGQAQIMLADEPQAVEVVGYACDQLQDVSADQMMVARLWFRTSEGYVEQLQLTHLRPVKEGEGSTERPTFSVGGRIQSINTEEGYLVISVEPNKDGLLQNPFVVEVWATLEQLEKGYIKVGRTILASGQYRPGSARLVAKRIIGIRIGEQPPKTVSDQAENVANDLVAEPESEIQTE</sequence>
<dbReference type="EMBL" id="JBHRZF010000067">
    <property type="protein sequence ID" value="MFC3860373.1"/>
    <property type="molecule type" value="Genomic_DNA"/>
</dbReference>
<keyword evidence="3" id="KW-1185">Reference proteome</keyword>
<dbReference type="Proteomes" id="UP001595748">
    <property type="component" value="Unassembled WGS sequence"/>
</dbReference>
<comment type="caution">
    <text evidence="2">The sequence shown here is derived from an EMBL/GenBank/DDBJ whole genome shotgun (WGS) entry which is preliminary data.</text>
</comment>
<organism evidence="2 3">
    <name type="scientific">Deinococcus antarcticus</name>
    <dbReference type="NCBI Taxonomy" id="1298767"/>
    <lineage>
        <taxon>Bacteria</taxon>
        <taxon>Thermotogati</taxon>
        <taxon>Deinococcota</taxon>
        <taxon>Deinococci</taxon>
        <taxon>Deinococcales</taxon>
        <taxon>Deinococcaceae</taxon>
        <taxon>Deinococcus</taxon>
    </lineage>
</organism>
<feature type="compositionally biased region" description="Acidic residues" evidence="1">
    <location>
        <begin position="227"/>
        <end position="236"/>
    </location>
</feature>
<evidence type="ECO:0000256" key="1">
    <source>
        <dbReference type="SAM" id="MobiDB-lite"/>
    </source>
</evidence>
<name>A0ABV8A3V2_9DEIO</name>